<sequence>MAIDDTAIDIGEDLRSEAADRQADAHTGQHCLDQPHGGLAGNLGFDQLPQRAAFDAGEVAREICLERIERLGVAGQSPHVGLQGNCCGMRPLALLAGVGAGKIGSFEDRTDDGAKRLLGHAVGKGQR</sequence>
<dbReference type="EMBL" id="VSSQ01126520">
    <property type="protein sequence ID" value="MPN56311.1"/>
    <property type="molecule type" value="Genomic_DNA"/>
</dbReference>
<organism evidence="1">
    <name type="scientific">bioreactor metagenome</name>
    <dbReference type="NCBI Taxonomy" id="1076179"/>
    <lineage>
        <taxon>unclassified sequences</taxon>
        <taxon>metagenomes</taxon>
        <taxon>ecological metagenomes</taxon>
    </lineage>
</organism>
<name>A0A645IYA0_9ZZZZ</name>
<dbReference type="AlphaFoldDB" id="A0A645IYA0"/>
<comment type="caution">
    <text evidence="1">The sequence shown here is derived from an EMBL/GenBank/DDBJ whole genome shotgun (WGS) entry which is preliminary data.</text>
</comment>
<gene>
    <name evidence="1" type="ORF">SDC9_203999</name>
</gene>
<protein>
    <submittedName>
        <fullName evidence="1">Uncharacterized protein</fullName>
    </submittedName>
</protein>
<reference evidence="1" key="1">
    <citation type="submission" date="2019-08" db="EMBL/GenBank/DDBJ databases">
        <authorList>
            <person name="Kucharzyk K."/>
            <person name="Murdoch R.W."/>
            <person name="Higgins S."/>
            <person name="Loffler F."/>
        </authorList>
    </citation>
    <scope>NUCLEOTIDE SEQUENCE</scope>
</reference>
<accession>A0A645IYA0</accession>
<proteinExistence type="predicted"/>
<evidence type="ECO:0000313" key="1">
    <source>
        <dbReference type="EMBL" id="MPN56311.1"/>
    </source>
</evidence>